<feature type="domain" description="Methyltransferase" evidence="2">
    <location>
        <begin position="47"/>
        <end position="142"/>
    </location>
</feature>
<keyword evidence="3" id="KW-0489">Methyltransferase</keyword>
<evidence type="ECO:0000313" key="4">
    <source>
        <dbReference type="Proteomes" id="UP000659344"/>
    </source>
</evidence>
<reference evidence="4" key="1">
    <citation type="journal article" date="2019" name="Int. J. Syst. Evol. Microbiol.">
        <title>The Global Catalogue of Microorganisms (GCM) 10K type strain sequencing project: providing services to taxonomists for standard genome sequencing and annotation.</title>
        <authorList>
            <consortium name="The Broad Institute Genomics Platform"/>
            <consortium name="The Broad Institute Genome Sequencing Center for Infectious Disease"/>
            <person name="Wu L."/>
            <person name="Ma J."/>
        </authorList>
    </citation>
    <scope>NUCLEOTIDE SEQUENCE [LARGE SCALE GENOMIC DNA]</scope>
    <source>
        <strain evidence="4">CGMCC 1.12769</strain>
    </source>
</reference>
<dbReference type="PANTHER" id="PTHR43861">
    <property type="entry name" value="TRANS-ACONITATE 2-METHYLTRANSFERASE-RELATED"/>
    <property type="match status" value="1"/>
</dbReference>
<protein>
    <submittedName>
        <fullName evidence="3">SAM-dependent methyltransferase</fullName>
    </submittedName>
</protein>
<dbReference type="Gene3D" id="6.10.140.280">
    <property type="match status" value="1"/>
</dbReference>
<accession>A0ABQ1Y240</accession>
<name>A0ABQ1Y240_9BACL</name>
<evidence type="ECO:0000256" key="1">
    <source>
        <dbReference type="ARBA" id="ARBA00022679"/>
    </source>
</evidence>
<dbReference type="SUPFAM" id="SSF53335">
    <property type="entry name" value="S-adenosyl-L-methionine-dependent methyltransferases"/>
    <property type="match status" value="1"/>
</dbReference>
<dbReference type="InterPro" id="IPR041698">
    <property type="entry name" value="Methyltransf_25"/>
</dbReference>
<dbReference type="RefSeq" id="WP_188534640.1">
    <property type="nucleotide sequence ID" value="NZ_BMFT01000001.1"/>
</dbReference>
<dbReference type="Proteomes" id="UP000659344">
    <property type="component" value="Unassembled WGS sequence"/>
</dbReference>
<dbReference type="Pfam" id="PF13649">
    <property type="entry name" value="Methyltransf_25"/>
    <property type="match status" value="1"/>
</dbReference>
<dbReference type="GO" id="GO:0008168">
    <property type="term" value="F:methyltransferase activity"/>
    <property type="evidence" value="ECO:0007669"/>
    <property type="project" value="UniProtKB-KW"/>
</dbReference>
<sequence length="225" mass="26053">MSDSLKRQFDAVAQDYDLQRRQLIPCFDDFYSMATSAVHTEQKAPRILDLGAGTGLFSSFVRLKYPDALLTLMDLSEEMLKGARYRFRDDPLVQYITADFAAYDFGEQRYDAVISSLAIHHLSHQDKRTLFRNVFNLLPEGGIFINADQASGSSPYFDLYYKEQWEDTIRRNGLTNEVIESAIERRKLDRNASVNDQIKWLSEAGFTASDCIYKYHEFALFYSRK</sequence>
<dbReference type="EMBL" id="BMFT01000001">
    <property type="protein sequence ID" value="GGH09270.1"/>
    <property type="molecule type" value="Genomic_DNA"/>
</dbReference>
<comment type="caution">
    <text evidence="3">The sequence shown here is derived from an EMBL/GenBank/DDBJ whole genome shotgun (WGS) entry which is preliminary data.</text>
</comment>
<gene>
    <name evidence="3" type="ORF">GCM10008013_00250</name>
</gene>
<organism evidence="3 4">
    <name type="scientific">Paenibacillus segetis</name>
    <dbReference type="NCBI Taxonomy" id="1325360"/>
    <lineage>
        <taxon>Bacteria</taxon>
        <taxon>Bacillati</taxon>
        <taxon>Bacillota</taxon>
        <taxon>Bacilli</taxon>
        <taxon>Bacillales</taxon>
        <taxon>Paenibacillaceae</taxon>
        <taxon>Paenibacillus</taxon>
    </lineage>
</organism>
<dbReference type="Gene3D" id="3.40.50.150">
    <property type="entry name" value="Vaccinia Virus protein VP39"/>
    <property type="match status" value="1"/>
</dbReference>
<keyword evidence="1" id="KW-0808">Transferase</keyword>
<dbReference type="CDD" id="cd02440">
    <property type="entry name" value="AdoMet_MTases"/>
    <property type="match status" value="1"/>
</dbReference>
<dbReference type="InterPro" id="IPR029063">
    <property type="entry name" value="SAM-dependent_MTases_sf"/>
</dbReference>
<keyword evidence="4" id="KW-1185">Reference proteome</keyword>
<dbReference type="GO" id="GO:0032259">
    <property type="term" value="P:methylation"/>
    <property type="evidence" value="ECO:0007669"/>
    <property type="project" value="UniProtKB-KW"/>
</dbReference>
<proteinExistence type="predicted"/>
<evidence type="ECO:0000259" key="2">
    <source>
        <dbReference type="Pfam" id="PF13649"/>
    </source>
</evidence>
<evidence type="ECO:0000313" key="3">
    <source>
        <dbReference type="EMBL" id="GGH09270.1"/>
    </source>
</evidence>